<dbReference type="SUPFAM" id="SSF52743">
    <property type="entry name" value="Subtilisin-like"/>
    <property type="match status" value="1"/>
</dbReference>
<dbReference type="PROSITE" id="PS51892">
    <property type="entry name" value="SUBTILASE"/>
    <property type="match status" value="1"/>
</dbReference>
<dbReference type="InterPro" id="IPR036852">
    <property type="entry name" value="Peptidase_S8/S53_dom_sf"/>
</dbReference>
<feature type="region of interest" description="Disordered" evidence="3">
    <location>
        <begin position="20"/>
        <end position="56"/>
    </location>
</feature>
<feature type="domain" description="Peptidase S8/S53" evidence="4">
    <location>
        <begin position="2"/>
        <end position="109"/>
    </location>
</feature>
<dbReference type="InterPro" id="IPR000209">
    <property type="entry name" value="Peptidase_S8/S53_dom"/>
</dbReference>
<proteinExistence type="inferred from homology"/>
<dbReference type="InterPro" id="IPR051048">
    <property type="entry name" value="Peptidase_S8/S53_subtilisin"/>
</dbReference>
<dbReference type="PANTHER" id="PTHR43399">
    <property type="entry name" value="SUBTILISIN-RELATED"/>
    <property type="match status" value="1"/>
</dbReference>
<evidence type="ECO:0000256" key="1">
    <source>
        <dbReference type="ARBA" id="ARBA00011073"/>
    </source>
</evidence>
<keyword evidence="6" id="KW-1185">Reference proteome</keyword>
<dbReference type="Gene3D" id="3.40.50.200">
    <property type="entry name" value="Peptidase S8/S53 domain"/>
    <property type="match status" value="1"/>
</dbReference>
<accession>A0ABZ1E8K2</accession>
<comment type="similarity">
    <text evidence="1 2">Belongs to the peptidase S8 family.</text>
</comment>
<evidence type="ECO:0000256" key="2">
    <source>
        <dbReference type="PROSITE-ProRule" id="PRU01240"/>
    </source>
</evidence>
<sequence length="120" mass="12075">MLDTGFDAAHPALQGKVVRSKSSVPGASALTDGHGHGTHVAATVAGTGAGSGGTRKSVAPGAELMIGKVLADEGFGGMPWIIDGMERAATNGARIVSLILGGRAQRRYGPGQPRGQPAYR</sequence>
<gene>
    <name evidence="5" type="ORF">OIE14_23800</name>
</gene>
<dbReference type="Proteomes" id="UP001334804">
    <property type="component" value="Chromosome"/>
</dbReference>
<evidence type="ECO:0000256" key="3">
    <source>
        <dbReference type="SAM" id="MobiDB-lite"/>
    </source>
</evidence>
<dbReference type="EMBL" id="CP109071">
    <property type="protein sequence ID" value="WSA31147.1"/>
    <property type="molecule type" value="Genomic_DNA"/>
</dbReference>
<evidence type="ECO:0000259" key="4">
    <source>
        <dbReference type="Pfam" id="PF00082"/>
    </source>
</evidence>
<reference evidence="5 6" key="1">
    <citation type="submission" date="2022-10" db="EMBL/GenBank/DDBJ databases">
        <title>The complete genomes of actinobacterial strains from the NBC collection.</title>
        <authorList>
            <person name="Joergensen T.S."/>
            <person name="Alvarez Arevalo M."/>
            <person name="Sterndorff E.B."/>
            <person name="Faurdal D."/>
            <person name="Vuksanovic O."/>
            <person name="Mourched A.-S."/>
            <person name="Charusanti P."/>
            <person name="Shaw S."/>
            <person name="Blin K."/>
            <person name="Weber T."/>
        </authorList>
    </citation>
    <scope>NUCLEOTIDE SEQUENCE [LARGE SCALE GENOMIC DNA]</scope>
    <source>
        <strain evidence="5 6">NBC 01809</strain>
    </source>
</reference>
<dbReference type="Pfam" id="PF00082">
    <property type="entry name" value="Peptidase_S8"/>
    <property type="match status" value="1"/>
</dbReference>
<name>A0ABZ1E8K2_9ACTN</name>
<evidence type="ECO:0000313" key="6">
    <source>
        <dbReference type="Proteomes" id="UP001334804"/>
    </source>
</evidence>
<evidence type="ECO:0000313" key="5">
    <source>
        <dbReference type="EMBL" id="WSA31147.1"/>
    </source>
</evidence>
<comment type="caution">
    <text evidence="2">Lacks conserved residue(s) required for the propagation of feature annotation.</text>
</comment>
<protein>
    <submittedName>
        <fullName evidence="5">S8 family serine peptidase</fullName>
    </submittedName>
</protein>
<dbReference type="PANTHER" id="PTHR43399:SF4">
    <property type="entry name" value="CELL WALL-ASSOCIATED PROTEASE"/>
    <property type="match status" value="1"/>
</dbReference>
<organism evidence="5 6">
    <name type="scientific">Micromonospora peucetia</name>
    <dbReference type="NCBI Taxonomy" id="47871"/>
    <lineage>
        <taxon>Bacteria</taxon>
        <taxon>Bacillati</taxon>
        <taxon>Actinomycetota</taxon>
        <taxon>Actinomycetes</taxon>
        <taxon>Micromonosporales</taxon>
        <taxon>Micromonosporaceae</taxon>
        <taxon>Micromonospora</taxon>
    </lineage>
</organism>